<organism evidence="7 8">
    <name type="scientific">Euphydryas editha</name>
    <name type="common">Edith's checkerspot</name>
    <dbReference type="NCBI Taxonomy" id="104508"/>
    <lineage>
        <taxon>Eukaryota</taxon>
        <taxon>Metazoa</taxon>
        <taxon>Ecdysozoa</taxon>
        <taxon>Arthropoda</taxon>
        <taxon>Hexapoda</taxon>
        <taxon>Insecta</taxon>
        <taxon>Pterygota</taxon>
        <taxon>Neoptera</taxon>
        <taxon>Endopterygota</taxon>
        <taxon>Lepidoptera</taxon>
        <taxon>Glossata</taxon>
        <taxon>Ditrysia</taxon>
        <taxon>Papilionoidea</taxon>
        <taxon>Nymphalidae</taxon>
        <taxon>Nymphalinae</taxon>
        <taxon>Euphydryas</taxon>
    </lineage>
</organism>
<dbReference type="InterPro" id="IPR006612">
    <property type="entry name" value="THAP_Znf"/>
</dbReference>
<dbReference type="SUPFAM" id="SSF57716">
    <property type="entry name" value="Glucocorticoid receptor-like (DNA-binding domain)"/>
    <property type="match status" value="1"/>
</dbReference>
<name>A0AAU9TSP8_EUPED</name>
<evidence type="ECO:0000256" key="1">
    <source>
        <dbReference type="ARBA" id="ARBA00022723"/>
    </source>
</evidence>
<evidence type="ECO:0000256" key="3">
    <source>
        <dbReference type="ARBA" id="ARBA00022833"/>
    </source>
</evidence>
<dbReference type="GO" id="GO:0008270">
    <property type="term" value="F:zinc ion binding"/>
    <property type="evidence" value="ECO:0007669"/>
    <property type="project" value="UniProtKB-KW"/>
</dbReference>
<reference evidence="7" key="1">
    <citation type="submission" date="2022-03" db="EMBL/GenBank/DDBJ databases">
        <authorList>
            <person name="Tunstrom K."/>
        </authorList>
    </citation>
    <scope>NUCLEOTIDE SEQUENCE</scope>
</reference>
<evidence type="ECO:0000256" key="2">
    <source>
        <dbReference type="ARBA" id="ARBA00022771"/>
    </source>
</evidence>
<keyword evidence="4 5" id="KW-0238">DNA-binding</keyword>
<dbReference type="PROSITE" id="PS50950">
    <property type="entry name" value="ZF_THAP"/>
    <property type="match status" value="1"/>
</dbReference>
<keyword evidence="3" id="KW-0862">Zinc</keyword>
<keyword evidence="2 5" id="KW-0863">Zinc-finger</keyword>
<evidence type="ECO:0000313" key="8">
    <source>
        <dbReference type="Proteomes" id="UP001153954"/>
    </source>
</evidence>
<keyword evidence="8" id="KW-1185">Reference proteome</keyword>
<feature type="domain" description="THAP-type" evidence="6">
    <location>
        <begin position="1"/>
        <end position="48"/>
    </location>
</feature>
<gene>
    <name evidence="7" type="ORF">EEDITHA_LOCUS4676</name>
</gene>
<keyword evidence="1" id="KW-0479">Metal-binding</keyword>
<dbReference type="EMBL" id="CAKOGL010000007">
    <property type="protein sequence ID" value="CAH2088522.1"/>
    <property type="molecule type" value="Genomic_DNA"/>
</dbReference>
<protein>
    <recommendedName>
        <fullName evidence="6">THAP-type domain-containing protein</fullName>
    </recommendedName>
</protein>
<sequence>MWIDATGRPSNWFPTKNSTICSIHFEEKMFQPLKKKRSLFKWAIPKLRLRQIFETYVSENTKHVLFYSDTCGGQNRNSHVSSMLTWALQKLDKDVIDHKFMVPGPTTWNHSITKKKKKKTDLKIYHPHDWIQLIRPSSQKFEVVEMRSSDFLDFSSLFKDALVLRYKDVDG</sequence>
<dbReference type="GO" id="GO:0003677">
    <property type="term" value="F:DNA binding"/>
    <property type="evidence" value="ECO:0007669"/>
    <property type="project" value="UniProtKB-UniRule"/>
</dbReference>
<evidence type="ECO:0000313" key="7">
    <source>
        <dbReference type="EMBL" id="CAH2088522.1"/>
    </source>
</evidence>
<accession>A0AAU9TSP8</accession>
<dbReference type="Pfam" id="PF05485">
    <property type="entry name" value="THAP"/>
    <property type="match status" value="1"/>
</dbReference>
<proteinExistence type="predicted"/>
<evidence type="ECO:0000256" key="5">
    <source>
        <dbReference type="PROSITE-ProRule" id="PRU00309"/>
    </source>
</evidence>
<dbReference type="AlphaFoldDB" id="A0AAU9TSP8"/>
<evidence type="ECO:0000256" key="4">
    <source>
        <dbReference type="ARBA" id="ARBA00023125"/>
    </source>
</evidence>
<comment type="caution">
    <text evidence="7">The sequence shown here is derived from an EMBL/GenBank/DDBJ whole genome shotgun (WGS) entry which is preliminary data.</text>
</comment>
<evidence type="ECO:0000259" key="6">
    <source>
        <dbReference type="PROSITE" id="PS50950"/>
    </source>
</evidence>
<dbReference type="Proteomes" id="UP001153954">
    <property type="component" value="Unassembled WGS sequence"/>
</dbReference>